<dbReference type="Pfam" id="PF00072">
    <property type="entry name" value="Response_reg"/>
    <property type="match status" value="1"/>
</dbReference>
<dbReference type="SUPFAM" id="SSF52172">
    <property type="entry name" value="CheY-like"/>
    <property type="match status" value="1"/>
</dbReference>
<evidence type="ECO:0000313" key="5">
    <source>
        <dbReference type="Proteomes" id="UP000584867"/>
    </source>
</evidence>
<gene>
    <name evidence="4" type="ORF">HDF15_002758</name>
</gene>
<name>A0A7W7ZQS9_9BACT</name>
<reference evidence="4 5" key="1">
    <citation type="submission" date="2020-08" db="EMBL/GenBank/DDBJ databases">
        <title>Genomic Encyclopedia of Type Strains, Phase IV (KMG-V): Genome sequencing to study the core and pangenomes of soil and plant-associated prokaryotes.</title>
        <authorList>
            <person name="Whitman W."/>
        </authorList>
    </citation>
    <scope>NUCLEOTIDE SEQUENCE [LARGE SCALE GENOMIC DNA]</scope>
    <source>
        <strain evidence="4 5">X5P3</strain>
    </source>
</reference>
<sequence>MSNIVIVDDNPSLLYALSEIFKSRGYSVRIASDGFSALAAIRDYVPDLLLSDLNMPGMSGFELLSVVRRRFPKIAVIAMSGVYRGVVVPPGIAADAFYAKGATSIARLFEILWAIEDRKTLESIRDTNVPVWIARLPIHIDNASTMAVACPECMRTYSHTLNHVSSAPEAISCPHCCYPVHLAVVPRSQEMDTTTIPLTPKASEIGEPPFASYLDVKSSWSECSSQ</sequence>
<comment type="caution">
    <text evidence="4">The sequence shown here is derived from an EMBL/GenBank/DDBJ whole genome shotgun (WGS) entry which is preliminary data.</text>
</comment>
<protein>
    <submittedName>
        <fullName evidence="4">CheY-like chemotaxis protein</fullName>
    </submittedName>
</protein>
<evidence type="ECO:0000256" key="1">
    <source>
        <dbReference type="ARBA" id="ARBA00022553"/>
    </source>
</evidence>
<feature type="domain" description="Response regulatory" evidence="3">
    <location>
        <begin position="3"/>
        <end position="115"/>
    </location>
</feature>
<accession>A0A7W7ZQS9</accession>
<keyword evidence="1 2" id="KW-0597">Phosphoprotein</keyword>
<evidence type="ECO:0000256" key="2">
    <source>
        <dbReference type="PROSITE-ProRule" id="PRU00169"/>
    </source>
</evidence>
<proteinExistence type="predicted"/>
<dbReference type="AlphaFoldDB" id="A0A7W7ZQS9"/>
<dbReference type="CDD" id="cd00156">
    <property type="entry name" value="REC"/>
    <property type="match status" value="1"/>
</dbReference>
<dbReference type="EMBL" id="JACHIO010000010">
    <property type="protein sequence ID" value="MBB5064404.1"/>
    <property type="molecule type" value="Genomic_DNA"/>
</dbReference>
<dbReference type="GO" id="GO:0000160">
    <property type="term" value="P:phosphorelay signal transduction system"/>
    <property type="evidence" value="ECO:0007669"/>
    <property type="project" value="InterPro"/>
</dbReference>
<feature type="modified residue" description="4-aspartylphosphate" evidence="2">
    <location>
        <position position="52"/>
    </location>
</feature>
<evidence type="ECO:0000313" key="4">
    <source>
        <dbReference type="EMBL" id="MBB5064404.1"/>
    </source>
</evidence>
<dbReference type="PANTHER" id="PTHR44591:SF3">
    <property type="entry name" value="RESPONSE REGULATORY DOMAIN-CONTAINING PROTEIN"/>
    <property type="match status" value="1"/>
</dbReference>
<dbReference type="InterPro" id="IPR011006">
    <property type="entry name" value="CheY-like_superfamily"/>
</dbReference>
<dbReference type="Proteomes" id="UP000584867">
    <property type="component" value="Unassembled WGS sequence"/>
</dbReference>
<dbReference type="InterPro" id="IPR050595">
    <property type="entry name" value="Bact_response_regulator"/>
</dbReference>
<dbReference type="SMART" id="SM00448">
    <property type="entry name" value="REC"/>
    <property type="match status" value="1"/>
</dbReference>
<dbReference type="Gene3D" id="3.40.50.2300">
    <property type="match status" value="1"/>
</dbReference>
<organism evidence="4 5">
    <name type="scientific">Granulicella mallensis</name>
    <dbReference type="NCBI Taxonomy" id="940614"/>
    <lineage>
        <taxon>Bacteria</taxon>
        <taxon>Pseudomonadati</taxon>
        <taxon>Acidobacteriota</taxon>
        <taxon>Terriglobia</taxon>
        <taxon>Terriglobales</taxon>
        <taxon>Acidobacteriaceae</taxon>
        <taxon>Granulicella</taxon>
    </lineage>
</organism>
<dbReference type="PANTHER" id="PTHR44591">
    <property type="entry name" value="STRESS RESPONSE REGULATOR PROTEIN 1"/>
    <property type="match status" value="1"/>
</dbReference>
<dbReference type="InterPro" id="IPR001789">
    <property type="entry name" value="Sig_transdc_resp-reg_receiver"/>
</dbReference>
<evidence type="ECO:0000259" key="3">
    <source>
        <dbReference type="PROSITE" id="PS50110"/>
    </source>
</evidence>
<dbReference type="PROSITE" id="PS50110">
    <property type="entry name" value="RESPONSE_REGULATORY"/>
    <property type="match status" value="1"/>
</dbReference>